<name>A0A9P4NXV5_9PEZI</name>
<organism evidence="1 2">
    <name type="scientific">Tothia fuscella</name>
    <dbReference type="NCBI Taxonomy" id="1048955"/>
    <lineage>
        <taxon>Eukaryota</taxon>
        <taxon>Fungi</taxon>
        <taxon>Dikarya</taxon>
        <taxon>Ascomycota</taxon>
        <taxon>Pezizomycotina</taxon>
        <taxon>Dothideomycetes</taxon>
        <taxon>Pleosporomycetidae</taxon>
        <taxon>Venturiales</taxon>
        <taxon>Cylindrosympodiaceae</taxon>
        <taxon>Tothia</taxon>
    </lineage>
</organism>
<sequence>MTCKGFWLCLAQRFYSSAEHGSSSCGLCDHFSRLISKKCLVTDKVSTFSNNPRP</sequence>
<keyword evidence="2" id="KW-1185">Reference proteome</keyword>
<dbReference type="EMBL" id="MU007022">
    <property type="protein sequence ID" value="KAF2433184.1"/>
    <property type="molecule type" value="Genomic_DNA"/>
</dbReference>
<dbReference type="Proteomes" id="UP000800235">
    <property type="component" value="Unassembled WGS sequence"/>
</dbReference>
<reference evidence="1" key="1">
    <citation type="journal article" date="2020" name="Stud. Mycol.">
        <title>101 Dothideomycetes genomes: a test case for predicting lifestyles and emergence of pathogens.</title>
        <authorList>
            <person name="Haridas S."/>
            <person name="Albert R."/>
            <person name="Binder M."/>
            <person name="Bloem J."/>
            <person name="Labutti K."/>
            <person name="Salamov A."/>
            <person name="Andreopoulos B."/>
            <person name="Baker S."/>
            <person name="Barry K."/>
            <person name="Bills G."/>
            <person name="Bluhm B."/>
            <person name="Cannon C."/>
            <person name="Castanera R."/>
            <person name="Culley D."/>
            <person name="Daum C."/>
            <person name="Ezra D."/>
            <person name="Gonzalez J."/>
            <person name="Henrissat B."/>
            <person name="Kuo A."/>
            <person name="Liang C."/>
            <person name="Lipzen A."/>
            <person name="Lutzoni F."/>
            <person name="Magnuson J."/>
            <person name="Mondo S."/>
            <person name="Nolan M."/>
            <person name="Ohm R."/>
            <person name="Pangilinan J."/>
            <person name="Park H.-J."/>
            <person name="Ramirez L."/>
            <person name="Alfaro M."/>
            <person name="Sun H."/>
            <person name="Tritt A."/>
            <person name="Yoshinaga Y."/>
            <person name="Zwiers L.-H."/>
            <person name="Turgeon B."/>
            <person name="Goodwin S."/>
            <person name="Spatafora J."/>
            <person name="Crous P."/>
            <person name="Grigoriev I."/>
        </authorList>
    </citation>
    <scope>NUCLEOTIDE SEQUENCE</scope>
    <source>
        <strain evidence="1">CBS 130266</strain>
    </source>
</reference>
<proteinExistence type="predicted"/>
<comment type="caution">
    <text evidence="1">The sequence shown here is derived from an EMBL/GenBank/DDBJ whole genome shotgun (WGS) entry which is preliminary data.</text>
</comment>
<protein>
    <submittedName>
        <fullName evidence="1">Uncharacterized protein</fullName>
    </submittedName>
</protein>
<accession>A0A9P4NXV5</accession>
<gene>
    <name evidence="1" type="ORF">EJ08DRAFT_93596</name>
</gene>
<evidence type="ECO:0000313" key="2">
    <source>
        <dbReference type="Proteomes" id="UP000800235"/>
    </source>
</evidence>
<evidence type="ECO:0000313" key="1">
    <source>
        <dbReference type="EMBL" id="KAF2433184.1"/>
    </source>
</evidence>
<dbReference type="AlphaFoldDB" id="A0A9P4NXV5"/>